<keyword evidence="12" id="KW-1185">Reference proteome</keyword>
<reference evidence="12" key="1">
    <citation type="submission" date="2011-05" db="EMBL/GenBank/DDBJ databases">
        <authorList>
            <person name="Richards S.R."/>
            <person name="Qu J."/>
            <person name="Jiang H."/>
            <person name="Jhangiani S.N."/>
            <person name="Agravi P."/>
            <person name="Goodspeed R."/>
            <person name="Gross S."/>
            <person name="Mandapat C."/>
            <person name="Jackson L."/>
            <person name="Mathew T."/>
            <person name="Pu L."/>
            <person name="Thornton R."/>
            <person name="Saada N."/>
            <person name="Wilczek-Boney K.B."/>
            <person name="Lee S."/>
            <person name="Kovar C."/>
            <person name="Wu Y."/>
            <person name="Scherer S.E."/>
            <person name="Worley K.C."/>
            <person name="Muzny D.M."/>
            <person name="Gibbs R."/>
        </authorList>
    </citation>
    <scope>NUCLEOTIDE SEQUENCE</scope>
    <source>
        <strain evidence="12">Brora</strain>
    </source>
</reference>
<evidence type="ECO:0000259" key="10">
    <source>
        <dbReference type="Pfam" id="PF04083"/>
    </source>
</evidence>
<dbReference type="Proteomes" id="UP000014500">
    <property type="component" value="Unassembled WGS sequence"/>
</dbReference>
<dbReference type="InterPro" id="IPR025483">
    <property type="entry name" value="Lipase_euk"/>
</dbReference>
<keyword evidence="6" id="KW-0325">Glycoprotein</keyword>
<feature type="active site" description="Nucleophile" evidence="8">
    <location>
        <position position="209"/>
    </location>
</feature>
<keyword evidence="3 7" id="KW-0378">Hydrolase</keyword>
<dbReference type="HOGENOM" id="CLU_010974_0_0_1"/>
<dbReference type="InterPro" id="IPR029058">
    <property type="entry name" value="AB_hydrolase_fold"/>
</dbReference>
<dbReference type="Gene3D" id="3.40.50.1820">
    <property type="entry name" value="alpha/beta hydrolase"/>
    <property type="match status" value="1"/>
</dbReference>
<evidence type="ECO:0000256" key="4">
    <source>
        <dbReference type="ARBA" id="ARBA00022963"/>
    </source>
</evidence>
<dbReference type="EnsemblMetazoa" id="SMAR003587-RA">
    <property type="protein sequence ID" value="SMAR003587-PA"/>
    <property type="gene ID" value="SMAR003587"/>
</dbReference>
<organism evidence="11 12">
    <name type="scientific">Strigamia maritima</name>
    <name type="common">European centipede</name>
    <name type="synonym">Geophilus maritimus</name>
    <dbReference type="NCBI Taxonomy" id="126957"/>
    <lineage>
        <taxon>Eukaryota</taxon>
        <taxon>Metazoa</taxon>
        <taxon>Ecdysozoa</taxon>
        <taxon>Arthropoda</taxon>
        <taxon>Myriapoda</taxon>
        <taxon>Chilopoda</taxon>
        <taxon>Pleurostigmophora</taxon>
        <taxon>Geophilomorpha</taxon>
        <taxon>Linotaeniidae</taxon>
        <taxon>Strigamia</taxon>
    </lineage>
</organism>
<sequence length="438" mass="50156">MKSQLLLLIFLAPSLNSEKCQTSQTIDDLQKILQVETILKEENILSIEEIENDYRASVKTFFPAIDPEAFMNVTEIIKYHGYPVEEHIVETSDGYVLKIQRIPHGKNGLKMGPGKPVLLQHGLLASSVVWVTNTPDKNLAYLLADAGYDVWLGNIRGTVCGYNNTNFSPNDKRFWQFSFDEMAKYDVPSVIQTVLKVTKYKQIYYVGHSMGTTMLFALLSSQPEYNNIIKAGFTLAPVTLTHNIRGALRVLSHFLTEVEWIYKFLQNGKFYLPPIIADFLARTLCDSPLRVICENTMFLLSGFDYAQTNATRLPVHVYHTPDATSLQTMTHYAQLITASHFQYYDYGTTENWHHYNQSTPPIYNLSKITTPISIFWANNDYLADPTDVTQLVSQLKNVSLVYEVPFSKFNHLDFMWAIDVKPLLYNKLLDALQKQWTE</sequence>
<feature type="active site" description="Charge relay system" evidence="8">
    <location>
        <position position="380"/>
    </location>
</feature>
<evidence type="ECO:0000256" key="6">
    <source>
        <dbReference type="ARBA" id="ARBA00023180"/>
    </source>
</evidence>
<dbReference type="OMA" id="SDEDFTH"/>
<dbReference type="EMBL" id="JH431342">
    <property type="status" value="NOT_ANNOTATED_CDS"/>
    <property type="molecule type" value="Genomic_DNA"/>
</dbReference>
<feature type="signal peptide" evidence="9">
    <location>
        <begin position="1"/>
        <end position="17"/>
    </location>
</feature>
<feature type="chain" id="PRO_5004578727" description="Lipase" evidence="9">
    <location>
        <begin position="18"/>
        <end position="438"/>
    </location>
</feature>
<keyword evidence="5" id="KW-0443">Lipid metabolism</keyword>
<dbReference type="eggNOG" id="KOG2624">
    <property type="taxonomic scope" value="Eukaryota"/>
</dbReference>
<dbReference type="GO" id="GO:0016042">
    <property type="term" value="P:lipid catabolic process"/>
    <property type="evidence" value="ECO:0007669"/>
    <property type="project" value="UniProtKB-KW"/>
</dbReference>
<evidence type="ECO:0000256" key="8">
    <source>
        <dbReference type="PIRSR" id="PIRSR000862-1"/>
    </source>
</evidence>
<name>T1IRA1_STRMM</name>
<dbReference type="InterPro" id="IPR006693">
    <property type="entry name" value="AB_hydrolase_lipase"/>
</dbReference>
<keyword evidence="2 9" id="KW-0732">Signal</keyword>
<protein>
    <recommendedName>
        <fullName evidence="7">Lipase</fullName>
    </recommendedName>
</protein>
<comment type="similarity">
    <text evidence="1 7">Belongs to the AB hydrolase superfamily. Lipase family.</text>
</comment>
<dbReference type="GO" id="GO:0016788">
    <property type="term" value="F:hydrolase activity, acting on ester bonds"/>
    <property type="evidence" value="ECO:0007669"/>
    <property type="project" value="InterPro"/>
</dbReference>
<evidence type="ECO:0000256" key="1">
    <source>
        <dbReference type="ARBA" id="ARBA00010701"/>
    </source>
</evidence>
<evidence type="ECO:0000256" key="5">
    <source>
        <dbReference type="ARBA" id="ARBA00023098"/>
    </source>
</evidence>
<feature type="domain" description="Partial AB-hydrolase lipase" evidence="10">
    <location>
        <begin position="73"/>
        <end position="133"/>
    </location>
</feature>
<evidence type="ECO:0000313" key="11">
    <source>
        <dbReference type="EnsemblMetazoa" id="SMAR003587-PA"/>
    </source>
</evidence>
<evidence type="ECO:0000256" key="2">
    <source>
        <dbReference type="ARBA" id="ARBA00022729"/>
    </source>
</evidence>
<dbReference type="AlphaFoldDB" id="T1IRA1"/>
<dbReference type="PhylomeDB" id="T1IRA1"/>
<feature type="active site" description="Charge relay system" evidence="8">
    <location>
        <position position="411"/>
    </location>
</feature>
<dbReference type="PIRSF" id="PIRSF000862">
    <property type="entry name" value="Steryl_ester_lip"/>
    <property type="match status" value="1"/>
</dbReference>
<dbReference type="PANTHER" id="PTHR11005">
    <property type="entry name" value="LYSOSOMAL ACID LIPASE-RELATED"/>
    <property type="match status" value="1"/>
</dbReference>
<accession>T1IRA1</accession>
<dbReference type="STRING" id="126957.T1IRA1"/>
<keyword evidence="4 7" id="KW-0442">Lipid degradation</keyword>
<evidence type="ECO:0000256" key="3">
    <source>
        <dbReference type="ARBA" id="ARBA00022801"/>
    </source>
</evidence>
<dbReference type="SUPFAM" id="SSF53474">
    <property type="entry name" value="alpha/beta-Hydrolases"/>
    <property type="match status" value="1"/>
</dbReference>
<proteinExistence type="inferred from homology"/>
<reference evidence="11" key="2">
    <citation type="submission" date="2015-02" db="UniProtKB">
        <authorList>
            <consortium name="EnsemblMetazoa"/>
        </authorList>
    </citation>
    <scope>IDENTIFICATION</scope>
</reference>
<evidence type="ECO:0000313" key="12">
    <source>
        <dbReference type="Proteomes" id="UP000014500"/>
    </source>
</evidence>
<dbReference type="Pfam" id="PF04083">
    <property type="entry name" value="Abhydro_lipase"/>
    <property type="match status" value="1"/>
</dbReference>
<evidence type="ECO:0000256" key="7">
    <source>
        <dbReference type="PIRNR" id="PIRNR000862"/>
    </source>
</evidence>
<evidence type="ECO:0000256" key="9">
    <source>
        <dbReference type="SAM" id="SignalP"/>
    </source>
</evidence>
<dbReference type="FunFam" id="3.40.50.1820:FF:000021">
    <property type="entry name" value="Lipase"/>
    <property type="match status" value="1"/>
</dbReference>